<evidence type="ECO:0000259" key="4">
    <source>
        <dbReference type="PROSITE" id="PS00498"/>
    </source>
</evidence>
<dbReference type="Gene3D" id="1.10.1280.10">
    <property type="entry name" value="Di-copper center containing domain from catechol oxidase"/>
    <property type="match status" value="1"/>
</dbReference>
<comment type="caution">
    <text evidence="5">The sequence shown here is derived from an EMBL/GenBank/DDBJ whole genome shotgun (WGS) entry which is preliminary data.</text>
</comment>
<dbReference type="EMBL" id="JAFEKC020000019">
    <property type="protein sequence ID" value="KAK0508917.1"/>
    <property type="molecule type" value="Genomic_DNA"/>
</dbReference>
<dbReference type="Pfam" id="PF00264">
    <property type="entry name" value="Tyrosinase"/>
    <property type="match status" value="1"/>
</dbReference>
<dbReference type="GO" id="GO:0016491">
    <property type="term" value="F:oxidoreductase activity"/>
    <property type="evidence" value="ECO:0007669"/>
    <property type="project" value="InterPro"/>
</dbReference>
<protein>
    <recommendedName>
        <fullName evidence="4">Tyrosinase copper-binding domain-containing protein</fullName>
    </recommendedName>
</protein>
<keyword evidence="3" id="KW-0472">Membrane</keyword>
<keyword evidence="6" id="KW-1185">Reference proteome</keyword>
<name>A0AA39UYT5_9LECA</name>
<dbReference type="InterPro" id="IPR008922">
    <property type="entry name" value="Di-copper_centre_dom_sf"/>
</dbReference>
<dbReference type="AlphaFoldDB" id="A0AA39UYT5"/>
<keyword evidence="3" id="KW-1133">Transmembrane helix</keyword>
<dbReference type="PROSITE" id="PS00498">
    <property type="entry name" value="TYROSINASE_2"/>
    <property type="match status" value="1"/>
</dbReference>
<keyword evidence="1" id="KW-0479">Metal-binding</keyword>
<dbReference type="PANTHER" id="PTHR11474:SF126">
    <property type="entry name" value="TYROSINASE-LIKE PROTEIN TYR-1-RELATED"/>
    <property type="match status" value="1"/>
</dbReference>
<dbReference type="SUPFAM" id="SSF48056">
    <property type="entry name" value="Di-copper centre-containing domain"/>
    <property type="match status" value="1"/>
</dbReference>
<feature type="domain" description="Tyrosinase copper-binding" evidence="4">
    <location>
        <begin position="249"/>
        <end position="260"/>
    </location>
</feature>
<evidence type="ECO:0000256" key="2">
    <source>
        <dbReference type="ARBA" id="ARBA00023008"/>
    </source>
</evidence>
<dbReference type="InterPro" id="IPR050316">
    <property type="entry name" value="Tyrosinase/Hemocyanin"/>
</dbReference>
<organism evidence="5 6">
    <name type="scientific">Cladonia borealis</name>
    <dbReference type="NCBI Taxonomy" id="184061"/>
    <lineage>
        <taxon>Eukaryota</taxon>
        <taxon>Fungi</taxon>
        <taxon>Dikarya</taxon>
        <taxon>Ascomycota</taxon>
        <taxon>Pezizomycotina</taxon>
        <taxon>Lecanoromycetes</taxon>
        <taxon>OSLEUM clade</taxon>
        <taxon>Lecanoromycetidae</taxon>
        <taxon>Lecanorales</taxon>
        <taxon>Lecanorineae</taxon>
        <taxon>Cladoniaceae</taxon>
        <taxon>Cladonia</taxon>
    </lineage>
</organism>
<dbReference type="Proteomes" id="UP001166286">
    <property type="component" value="Unassembled WGS sequence"/>
</dbReference>
<evidence type="ECO:0000313" key="5">
    <source>
        <dbReference type="EMBL" id="KAK0508917.1"/>
    </source>
</evidence>
<gene>
    <name evidence="5" type="ORF">JMJ35_008288</name>
</gene>
<evidence type="ECO:0000313" key="6">
    <source>
        <dbReference type="Proteomes" id="UP001166286"/>
    </source>
</evidence>
<dbReference type="GO" id="GO:0046872">
    <property type="term" value="F:metal ion binding"/>
    <property type="evidence" value="ECO:0007669"/>
    <property type="project" value="UniProtKB-KW"/>
</dbReference>
<accession>A0AA39UYT5</accession>
<reference evidence="5" key="1">
    <citation type="submission" date="2023-03" db="EMBL/GenBank/DDBJ databases">
        <title>Complete genome of Cladonia borealis.</title>
        <authorList>
            <person name="Park H."/>
        </authorList>
    </citation>
    <scope>NUCLEOTIDE SEQUENCE</scope>
    <source>
        <strain evidence="5">ANT050790</strain>
    </source>
</reference>
<keyword evidence="3" id="KW-0812">Transmembrane</keyword>
<evidence type="ECO:0000256" key="1">
    <source>
        <dbReference type="ARBA" id="ARBA00022723"/>
    </source>
</evidence>
<sequence length="322" mass="36661">MFSFLQAKSGYTTVRDGTYDEELKLGGDSWSRSGNVTIKTSLCSMLLLTILFLSSIFSTLLLFFDARHSSQHDVMPFASNGPSWTCHRPVARREWRTLGEPEKLEYLAAVKCLATKPSKLRNNGTLYDDFSWVHKLIVLRKRVVLTMNYHTGIGPLTGQTYGRCVTSGPFSDIEVMFYDGGVQPHCLSRGFQTEEELEKLGGLIRPAVIKKLMKEDDYDRFASELEERAHKFLTHSVRGDLSRFTGPNDPVFFLHHVNLDRLWWQWQQTNLRDRLAAYNGRANKDCNEAAALTDGLDMGGLSRNMRVIDVMDTTEGPFCYSY</sequence>
<dbReference type="PANTHER" id="PTHR11474">
    <property type="entry name" value="TYROSINASE FAMILY MEMBER"/>
    <property type="match status" value="1"/>
</dbReference>
<evidence type="ECO:0000256" key="3">
    <source>
        <dbReference type="SAM" id="Phobius"/>
    </source>
</evidence>
<keyword evidence="2" id="KW-0186">Copper</keyword>
<dbReference type="InterPro" id="IPR002227">
    <property type="entry name" value="Tyrosinase_Cu-bd"/>
</dbReference>
<feature type="transmembrane region" description="Helical" evidence="3">
    <location>
        <begin position="42"/>
        <end position="64"/>
    </location>
</feature>
<proteinExistence type="predicted"/>